<proteinExistence type="predicted"/>
<comment type="caution">
    <text evidence="2">The sequence shown here is derived from an EMBL/GenBank/DDBJ whole genome shotgun (WGS) entry which is preliminary data.</text>
</comment>
<feature type="domain" description="AMP-dependent synthetase/ligase" evidence="1">
    <location>
        <begin position="7"/>
        <end position="367"/>
    </location>
</feature>
<dbReference type="InterPro" id="IPR000873">
    <property type="entry name" value="AMP-dep_synth/lig_dom"/>
</dbReference>
<dbReference type="Proteomes" id="UP000659223">
    <property type="component" value="Unassembled WGS sequence"/>
</dbReference>
<organism evidence="2 3">
    <name type="scientific">Streptomyces hiroshimensis</name>
    <dbReference type="NCBI Taxonomy" id="66424"/>
    <lineage>
        <taxon>Bacteria</taxon>
        <taxon>Bacillati</taxon>
        <taxon>Actinomycetota</taxon>
        <taxon>Actinomycetes</taxon>
        <taxon>Kitasatosporales</taxon>
        <taxon>Streptomycetaceae</taxon>
        <taxon>Streptomyces</taxon>
    </lineage>
</organism>
<evidence type="ECO:0000259" key="1">
    <source>
        <dbReference type="Pfam" id="PF00501"/>
    </source>
</evidence>
<dbReference type="InterPro" id="IPR010071">
    <property type="entry name" value="AA_adenyl_dom"/>
</dbReference>
<sequence>MDLIDVAAVEHAEEPALRTTSGVALTHGELAAESSRLARHLAAHGVLPSTPVGLLVDHVPEAVVSIHAVLRADAYYVPLDPRWPARRMAEVLKASGIGHVLVTDPYRDRASGLGEDVAVIAVRRGGDPEVVAGSAPRQPVRQHEAGPAGPDALAYTIFTSGSTGRPKAVAVRHSSVVNLIEWFNRRNSVGPSDILLQVASFSFDLSVYDVFGTLAAGASVLLLPDADLQELEEITIALVEHGVTLWNSAPAVFTAVTLLLDESSRRHRDTLRRVFLSGDWIPLNTREVLRREFPRATLVALGGATEACVWSNDFVVDEVDPSWRSIPYGHPMQNSRYYVLREDRTPCEIGEPGELYISGACVAAGYLGDPALTADRFLPDPWDRGGASTMYRTGDRARWTSNGWVEFLGRIDSQVKIHGFRIELGEIEQVALRSLDVDEAVALKLDDGDSPYLALALRTRGELDARTVRESLGEWLPGYMQPRRVAVCRTFPVGQTGKVDRAALRELFQPAG</sequence>
<dbReference type="Gene3D" id="2.30.38.10">
    <property type="entry name" value="Luciferase, Domain 3"/>
    <property type="match status" value="1"/>
</dbReference>
<dbReference type="PANTHER" id="PTHR45527">
    <property type="entry name" value="NONRIBOSOMAL PEPTIDE SYNTHETASE"/>
    <property type="match status" value="1"/>
</dbReference>
<reference evidence="3" key="1">
    <citation type="journal article" date="2019" name="Int. J. Syst. Evol. Microbiol.">
        <title>The Global Catalogue of Microorganisms (GCM) 10K type strain sequencing project: providing services to taxonomists for standard genome sequencing and annotation.</title>
        <authorList>
            <consortium name="The Broad Institute Genomics Platform"/>
            <consortium name="The Broad Institute Genome Sequencing Center for Infectious Disease"/>
            <person name="Wu L."/>
            <person name="Ma J."/>
        </authorList>
    </citation>
    <scope>NUCLEOTIDE SEQUENCE [LARGE SCALE GENOMIC DNA]</scope>
    <source>
        <strain evidence="3">JCM 4586</strain>
    </source>
</reference>
<dbReference type="PANTHER" id="PTHR45527:SF1">
    <property type="entry name" value="FATTY ACID SYNTHASE"/>
    <property type="match status" value="1"/>
</dbReference>
<gene>
    <name evidence="2" type="ORF">GCM10010324_21290</name>
</gene>
<name>A0ABQ2Y8T6_9ACTN</name>
<dbReference type="NCBIfam" id="TIGR01733">
    <property type="entry name" value="AA-adenyl-dom"/>
    <property type="match status" value="1"/>
</dbReference>
<evidence type="ECO:0000313" key="2">
    <source>
        <dbReference type="EMBL" id="GGX75579.1"/>
    </source>
</evidence>
<dbReference type="EMBL" id="BMUT01000003">
    <property type="protein sequence ID" value="GGX75579.1"/>
    <property type="molecule type" value="Genomic_DNA"/>
</dbReference>
<evidence type="ECO:0000313" key="3">
    <source>
        <dbReference type="Proteomes" id="UP000659223"/>
    </source>
</evidence>
<dbReference type="Pfam" id="PF00501">
    <property type="entry name" value="AMP-binding"/>
    <property type="match status" value="1"/>
</dbReference>
<keyword evidence="3" id="KW-1185">Reference proteome</keyword>
<dbReference type="Gene3D" id="3.40.50.980">
    <property type="match status" value="2"/>
</dbReference>
<dbReference type="SUPFAM" id="SSF56801">
    <property type="entry name" value="Acetyl-CoA synthetase-like"/>
    <property type="match status" value="1"/>
</dbReference>
<protein>
    <recommendedName>
        <fullName evidence="1">AMP-dependent synthetase/ligase domain-containing protein</fullName>
    </recommendedName>
</protein>
<dbReference type="InterPro" id="IPR045851">
    <property type="entry name" value="AMP-bd_C_sf"/>
</dbReference>
<accession>A0ABQ2Y8T6</accession>
<dbReference type="Gene3D" id="3.30.300.30">
    <property type="match status" value="1"/>
</dbReference>